<evidence type="ECO:0000256" key="5">
    <source>
        <dbReference type="ARBA" id="ARBA00023136"/>
    </source>
</evidence>
<protein>
    <submittedName>
        <fullName evidence="11">Neuropeptide SIFamide receptor</fullName>
    </submittedName>
</protein>
<evidence type="ECO:0000313" key="12">
    <source>
        <dbReference type="Proteomes" id="UP001249851"/>
    </source>
</evidence>
<dbReference type="PROSITE" id="PS50262">
    <property type="entry name" value="G_PROTEIN_RECEP_F1_2"/>
    <property type="match status" value="1"/>
</dbReference>
<evidence type="ECO:0000256" key="1">
    <source>
        <dbReference type="ARBA" id="ARBA00004141"/>
    </source>
</evidence>
<feature type="compositionally biased region" description="Polar residues" evidence="8">
    <location>
        <begin position="1"/>
        <end position="12"/>
    </location>
</feature>
<evidence type="ECO:0000256" key="8">
    <source>
        <dbReference type="SAM" id="MobiDB-lite"/>
    </source>
</evidence>
<reference evidence="11" key="2">
    <citation type="journal article" date="2023" name="Science">
        <title>Genomic signatures of disease resistance in endangered staghorn corals.</title>
        <authorList>
            <person name="Vollmer S.V."/>
            <person name="Selwyn J.D."/>
            <person name="Despard B.A."/>
            <person name="Roesel C.L."/>
        </authorList>
    </citation>
    <scope>NUCLEOTIDE SEQUENCE</scope>
    <source>
        <strain evidence="11">K2</strain>
    </source>
</reference>
<feature type="transmembrane region" description="Helical" evidence="9">
    <location>
        <begin position="149"/>
        <end position="170"/>
    </location>
</feature>
<accession>A0AAD9V6Z4</accession>
<dbReference type="InterPro" id="IPR000276">
    <property type="entry name" value="GPCR_Rhodpsn"/>
</dbReference>
<dbReference type="Proteomes" id="UP001249851">
    <property type="component" value="Unassembled WGS sequence"/>
</dbReference>
<evidence type="ECO:0000256" key="4">
    <source>
        <dbReference type="ARBA" id="ARBA00023040"/>
    </source>
</evidence>
<dbReference type="EMBL" id="JARQWQ010000025">
    <property type="protein sequence ID" value="KAK2563479.1"/>
    <property type="molecule type" value="Genomic_DNA"/>
</dbReference>
<organism evidence="11 12">
    <name type="scientific">Acropora cervicornis</name>
    <name type="common">Staghorn coral</name>
    <dbReference type="NCBI Taxonomy" id="6130"/>
    <lineage>
        <taxon>Eukaryota</taxon>
        <taxon>Metazoa</taxon>
        <taxon>Cnidaria</taxon>
        <taxon>Anthozoa</taxon>
        <taxon>Hexacorallia</taxon>
        <taxon>Scleractinia</taxon>
        <taxon>Astrocoeniina</taxon>
        <taxon>Acroporidae</taxon>
        <taxon>Acropora</taxon>
    </lineage>
</organism>
<dbReference type="CDD" id="cd00637">
    <property type="entry name" value="7tm_classA_rhodopsin-like"/>
    <property type="match status" value="1"/>
</dbReference>
<proteinExistence type="predicted"/>
<feature type="domain" description="G-protein coupled receptors family 1 profile" evidence="10">
    <location>
        <begin position="44"/>
        <end position="229"/>
    </location>
</feature>
<evidence type="ECO:0000256" key="2">
    <source>
        <dbReference type="ARBA" id="ARBA00022692"/>
    </source>
</evidence>
<evidence type="ECO:0000256" key="6">
    <source>
        <dbReference type="ARBA" id="ARBA00023170"/>
    </source>
</evidence>
<sequence>MPWNKTLTNDTVPENMCESEEDSETEKAWKTFAYCLIAFGSLVGNSLVILIIFRNCGMRSTINYFIVNMASSDFLFTVFVIPRLIAELYLGPETWLVGGTLGSILCKLDHFVQDISTAVSILSLVAIAFDRLYGVFFPMKAGLIDGRRICIIVLTGTWLLGSVLHLHYFFAFKLKDRSFRRIFCCPCEIRGSLRSKSFSATRRSRTDTLNLKNLNDGVCKNSPNPRIAL</sequence>
<evidence type="ECO:0000259" key="10">
    <source>
        <dbReference type="PROSITE" id="PS50262"/>
    </source>
</evidence>
<keyword evidence="12" id="KW-1185">Reference proteome</keyword>
<feature type="transmembrane region" description="Helical" evidence="9">
    <location>
        <begin position="65"/>
        <end position="85"/>
    </location>
</feature>
<dbReference type="PRINTS" id="PR00237">
    <property type="entry name" value="GPCRRHODOPSN"/>
</dbReference>
<reference evidence="11" key="1">
    <citation type="journal article" date="2023" name="G3 (Bethesda)">
        <title>Whole genome assembly and annotation of the endangered Caribbean coral Acropora cervicornis.</title>
        <authorList>
            <person name="Selwyn J.D."/>
            <person name="Vollmer S.V."/>
        </authorList>
    </citation>
    <scope>NUCLEOTIDE SEQUENCE</scope>
    <source>
        <strain evidence="11">K2</strain>
    </source>
</reference>
<dbReference type="PANTHER" id="PTHR45695">
    <property type="entry name" value="LEUCOKININ RECEPTOR-RELATED"/>
    <property type="match status" value="1"/>
</dbReference>
<name>A0AAD9V6Z4_ACRCE</name>
<keyword evidence="2 9" id="KW-0812">Transmembrane</keyword>
<dbReference type="Pfam" id="PF00001">
    <property type="entry name" value="7tm_1"/>
    <property type="match status" value="1"/>
</dbReference>
<evidence type="ECO:0000313" key="11">
    <source>
        <dbReference type="EMBL" id="KAK2563479.1"/>
    </source>
</evidence>
<dbReference type="GO" id="GO:0005886">
    <property type="term" value="C:plasma membrane"/>
    <property type="evidence" value="ECO:0007669"/>
    <property type="project" value="TreeGrafter"/>
</dbReference>
<dbReference type="SUPFAM" id="SSF81321">
    <property type="entry name" value="Family A G protein-coupled receptor-like"/>
    <property type="match status" value="1"/>
</dbReference>
<dbReference type="AlphaFoldDB" id="A0AAD9V6Z4"/>
<dbReference type="InterPro" id="IPR017452">
    <property type="entry name" value="GPCR_Rhodpsn_7TM"/>
</dbReference>
<evidence type="ECO:0000256" key="3">
    <source>
        <dbReference type="ARBA" id="ARBA00022989"/>
    </source>
</evidence>
<feature type="region of interest" description="Disordered" evidence="8">
    <location>
        <begin position="1"/>
        <end position="20"/>
    </location>
</feature>
<keyword evidence="3 9" id="KW-1133">Transmembrane helix</keyword>
<keyword evidence="7" id="KW-0807">Transducer</keyword>
<keyword evidence="6 11" id="KW-0675">Receptor</keyword>
<evidence type="ECO:0000256" key="9">
    <source>
        <dbReference type="SAM" id="Phobius"/>
    </source>
</evidence>
<keyword evidence="5 9" id="KW-0472">Membrane</keyword>
<feature type="transmembrane region" description="Helical" evidence="9">
    <location>
        <begin position="31"/>
        <end position="53"/>
    </location>
</feature>
<dbReference type="Gene3D" id="1.20.1070.10">
    <property type="entry name" value="Rhodopsin 7-helix transmembrane proteins"/>
    <property type="match status" value="1"/>
</dbReference>
<comment type="subcellular location">
    <subcellularLocation>
        <location evidence="1">Membrane</location>
        <topology evidence="1">Multi-pass membrane protein</topology>
    </subcellularLocation>
</comment>
<comment type="caution">
    <text evidence="11">The sequence shown here is derived from an EMBL/GenBank/DDBJ whole genome shotgun (WGS) entry which is preliminary data.</text>
</comment>
<dbReference type="GO" id="GO:0004930">
    <property type="term" value="F:G protein-coupled receptor activity"/>
    <property type="evidence" value="ECO:0007669"/>
    <property type="project" value="UniProtKB-KW"/>
</dbReference>
<gene>
    <name evidence="11" type="ORF">P5673_013192</name>
</gene>
<keyword evidence="4" id="KW-0297">G-protein coupled receptor</keyword>
<evidence type="ECO:0000256" key="7">
    <source>
        <dbReference type="ARBA" id="ARBA00023224"/>
    </source>
</evidence>
<dbReference type="PANTHER" id="PTHR45695:SF9">
    <property type="entry name" value="LEUCOKININ RECEPTOR"/>
    <property type="match status" value="1"/>
</dbReference>
<feature type="transmembrane region" description="Helical" evidence="9">
    <location>
        <begin position="115"/>
        <end position="137"/>
    </location>
</feature>